<organism evidence="2 4">
    <name type="scientific">Providencia huashanensis</name>
    <dbReference type="NCBI Taxonomy" id="3037798"/>
    <lineage>
        <taxon>Bacteria</taxon>
        <taxon>Pseudomonadati</taxon>
        <taxon>Pseudomonadota</taxon>
        <taxon>Gammaproteobacteria</taxon>
        <taxon>Enterobacterales</taxon>
        <taxon>Morganellaceae</taxon>
        <taxon>Providencia</taxon>
    </lineage>
</organism>
<dbReference type="Proteomes" id="UP001156701">
    <property type="component" value="Unassembled WGS sequence"/>
</dbReference>
<evidence type="ECO:0008006" key="6">
    <source>
        <dbReference type="Google" id="ProtNLM"/>
    </source>
</evidence>
<feature type="chain" id="PRO_5041369410" description="DUF4352 domain-containing protein" evidence="1">
    <location>
        <begin position="18"/>
        <end position="174"/>
    </location>
</feature>
<dbReference type="EMBL" id="JAUQTG010000009">
    <property type="protein sequence ID" value="MDO7857716.1"/>
    <property type="molecule type" value="Genomic_DNA"/>
</dbReference>
<reference evidence="3" key="2">
    <citation type="submission" date="2023-07" db="EMBL/GenBank/DDBJ databases">
        <authorList>
            <person name="Yang W."/>
            <person name="Chen J."/>
            <person name="Ji P."/>
            <person name="Hu F."/>
        </authorList>
    </citation>
    <scope>NUCLEOTIDE SEQUENCE</scope>
    <source>
        <strain evidence="3">CRE-138-0111</strain>
    </source>
</reference>
<feature type="signal peptide" evidence="1">
    <location>
        <begin position="1"/>
        <end position="17"/>
    </location>
</feature>
<accession>A0AA42FKD5</accession>
<evidence type="ECO:0000313" key="3">
    <source>
        <dbReference type="EMBL" id="MDO7857716.1"/>
    </source>
</evidence>
<name>A0AA42FKD5_9GAMM</name>
<sequence>MKKLAYMFLLISTYALSDSNNDTSLIKDGMKSITSSITSSSKDALSGFKEGIDEGRASGSSVDGAIIIYDLENLNKYTEIKVLKSEKTADTEYLLTLAIKNKSESAIRLTNFDDKNNIYILDQDGFTSYLNGVQSDISIPKRAASKVKLKFSEVDDAPSILRLYDLDVKVPPVK</sequence>
<protein>
    <recommendedName>
        <fullName evidence="6">DUF4352 domain-containing protein</fullName>
    </recommendedName>
</protein>
<evidence type="ECO:0000256" key="1">
    <source>
        <dbReference type="SAM" id="SignalP"/>
    </source>
</evidence>
<gene>
    <name evidence="2" type="ORF">P7V44_06730</name>
    <name evidence="3" type="ORF">Q5E86_15460</name>
</gene>
<dbReference type="RefSeq" id="WP_042844382.1">
    <property type="nucleotide sequence ID" value="NZ_JARRYG010000005.1"/>
</dbReference>
<reference evidence="3" key="3">
    <citation type="journal article" date="2024" name="Int. J. Antimicrob. Agents">
        <title>Identification of a novel Providencia species showing multi-drug-resistant in three patients with hospital-acquired infection.</title>
        <authorList>
            <person name="Yang W."/>
            <person name="Chen J."/>
            <person name="Yang F."/>
            <person name="Ji P."/>
            <person name="Shen S."/>
            <person name="Yin D."/>
            <person name="Hu F."/>
        </authorList>
    </citation>
    <scope>NUCLEOTIDE SEQUENCE</scope>
    <source>
        <strain evidence="3">CRE-138-0111</strain>
    </source>
</reference>
<evidence type="ECO:0000313" key="4">
    <source>
        <dbReference type="Proteomes" id="UP001156701"/>
    </source>
</evidence>
<evidence type="ECO:0000313" key="5">
    <source>
        <dbReference type="Proteomes" id="UP001176478"/>
    </source>
</evidence>
<dbReference type="Proteomes" id="UP001176478">
    <property type="component" value="Unassembled WGS sequence"/>
</dbReference>
<proteinExistence type="predicted"/>
<evidence type="ECO:0000313" key="2">
    <source>
        <dbReference type="EMBL" id="MDG4695932.1"/>
    </source>
</evidence>
<keyword evidence="1" id="KW-0732">Signal</keyword>
<comment type="caution">
    <text evidence="2">The sequence shown here is derived from an EMBL/GenBank/DDBJ whole genome shotgun (WGS) entry which is preliminary data.</text>
</comment>
<dbReference type="AlphaFoldDB" id="A0AA42FKD5"/>
<reference evidence="2" key="1">
    <citation type="submission" date="2023-03" db="EMBL/GenBank/DDBJ databases">
        <title>a new species belonging to Providencia genus.</title>
        <authorList>
            <person name="Yang W."/>
            <person name="Hu F."/>
            <person name="Shen S."/>
            <person name="Ding L."/>
            <person name="Yin D."/>
        </authorList>
    </citation>
    <scope>NUCLEOTIDE SEQUENCE</scope>
    <source>
        <strain evidence="2">CRE-3FA-0001</strain>
    </source>
</reference>
<keyword evidence="5" id="KW-1185">Reference proteome</keyword>
<dbReference type="EMBL" id="JARRYG010000005">
    <property type="protein sequence ID" value="MDG4695932.1"/>
    <property type="molecule type" value="Genomic_DNA"/>
</dbReference>